<sequence length="83" mass="9554">MSCFQVVSSLILRSFCTTPREASRQLVGREIEIRDSIYSVCMVNPLLYWKELNKVYKEAKTPHVHPSSGMMGINFPEDDGMER</sequence>
<protein>
    <submittedName>
        <fullName evidence="2">Uncharacterized protein</fullName>
    </submittedName>
</protein>
<organism evidence="2 3">
    <name type="scientific">Vespula squamosa</name>
    <name type="common">Southern yellow jacket</name>
    <name type="synonym">Wasp</name>
    <dbReference type="NCBI Taxonomy" id="30214"/>
    <lineage>
        <taxon>Eukaryota</taxon>
        <taxon>Metazoa</taxon>
        <taxon>Ecdysozoa</taxon>
        <taxon>Arthropoda</taxon>
        <taxon>Hexapoda</taxon>
        <taxon>Insecta</taxon>
        <taxon>Pterygota</taxon>
        <taxon>Neoptera</taxon>
        <taxon>Endopterygota</taxon>
        <taxon>Hymenoptera</taxon>
        <taxon>Apocrita</taxon>
        <taxon>Aculeata</taxon>
        <taxon>Vespoidea</taxon>
        <taxon>Vespidae</taxon>
        <taxon>Vespinae</taxon>
        <taxon>Vespula</taxon>
    </lineage>
</organism>
<evidence type="ECO:0000313" key="2">
    <source>
        <dbReference type="EMBL" id="KAL2720512.1"/>
    </source>
</evidence>
<evidence type="ECO:0000313" key="3">
    <source>
        <dbReference type="Proteomes" id="UP001607302"/>
    </source>
</evidence>
<dbReference type="EMBL" id="JAUDFV010000146">
    <property type="protein sequence ID" value="KAL2720512.1"/>
    <property type="molecule type" value="Genomic_DNA"/>
</dbReference>
<proteinExistence type="predicted"/>
<name>A0ABD2AIQ8_VESSQ</name>
<reference evidence="2 3" key="1">
    <citation type="journal article" date="2024" name="Ann. Entomol. Soc. Am.">
        <title>Genomic analyses of the southern and eastern yellowjacket wasps (Hymenoptera: Vespidae) reveal evolutionary signatures of social life.</title>
        <authorList>
            <person name="Catto M.A."/>
            <person name="Caine P.B."/>
            <person name="Orr S.E."/>
            <person name="Hunt B.G."/>
            <person name="Goodisman M.A.D."/>
        </authorList>
    </citation>
    <scope>NUCLEOTIDE SEQUENCE [LARGE SCALE GENOMIC DNA]</scope>
    <source>
        <strain evidence="2">233</strain>
        <tissue evidence="2">Head and thorax</tissue>
    </source>
</reference>
<feature type="region of interest" description="Disordered" evidence="1">
    <location>
        <begin position="62"/>
        <end position="83"/>
    </location>
</feature>
<dbReference type="AlphaFoldDB" id="A0ABD2AIQ8"/>
<gene>
    <name evidence="2" type="ORF">V1478_010088</name>
</gene>
<comment type="caution">
    <text evidence="2">The sequence shown here is derived from an EMBL/GenBank/DDBJ whole genome shotgun (WGS) entry which is preliminary data.</text>
</comment>
<keyword evidence="3" id="KW-1185">Reference proteome</keyword>
<accession>A0ABD2AIQ8</accession>
<evidence type="ECO:0000256" key="1">
    <source>
        <dbReference type="SAM" id="MobiDB-lite"/>
    </source>
</evidence>
<dbReference type="Proteomes" id="UP001607302">
    <property type="component" value="Unassembled WGS sequence"/>
</dbReference>